<sequence>MSDAQLSIDSVMDAVAEKWLPHVVAEVNDYDVKVANVEGEFPEHVHADTDEFFLVLAGRLHLDLPDRTVTLGPNDVFTVGRGTPHRPRAEQGTRILMFEPRGTVNNGDGNTGTTGIRIA</sequence>
<dbReference type="InterPro" id="IPR011051">
    <property type="entry name" value="RmlC_Cupin_sf"/>
</dbReference>
<organism evidence="3 4">
    <name type="scientific">Streptantibioticus ferralitis</name>
    <dbReference type="NCBI Taxonomy" id="236510"/>
    <lineage>
        <taxon>Bacteria</taxon>
        <taxon>Bacillati</taxon>
        <taxon>Actinomycetota</taxon>
        <taxon>Actinomycetes</taxon>
        <taxon>Kitasatosporales</taxon>
        <taxon>Streptomycetaceae</taxon>
        <taxon>Streptantibioticus</taxon>
    </lineage>
</organism>
<dbReference type="CDD" id="cd02226">
    <property type="entry name" value="cupin_YdbB-like"/>
    <property type="match status" value="1"/>
</dbReference>
<dbReference type="SUPFAM" id="SSF51182">
    <property type="entry name" value="RmlC-like cupins"/>
    <property type="match status" value="1"/>
</dbReference>
<reference evidence="3 4" key="1">
    <citation type="submission" date="2023-03" db="EMBL/GenBank/DDBJ databases">
        <title>Draft genome sequence of type strain Streptomyces ferralitis JCM 14344.</title>
        <authorList>
            <person name="Klaysubun C."/>
            <person name="Duangmal K."/>
        </authorList>
    </citation>
    <scope>NUCLEOTIDE SEQUENCE [LARGE SCALE GENOMIC DNA]</scope>
    <source>
        <strain evidence="3 4">JCM 14344</strain>
    </source>
</reference>
<feature type="compositionally biased region" description="Low complexity" evidence="1">
    <location>
        <begin position="102"/>
        <end position="119"/>
    </location>
</feature>
<evidence type="ECO:0000313" key="4">
    <source>
        <dbReference type="Proteomes" id="UP001220022"/>
    </source>
</evidence>
<dbReference type="Pfam" id="PF07883">
    <property type="entry name" value="Cupin_2"/>
    <property type="match status" value="1"/>
</dbReference>
<dbReference type="RefSeq" id="WP_275811896.1">
    <property type="nucleotide sequence ID" value="NZ_BAAANM010000015.1"/>
</dbReference>
<protein>
    <submittedName>
        <fullName evidence="3">Cupin domain-containing protein</fullName>
    </submittedName>
</protein>
<evidence type="ECO:0000313" key="3">
    <source>
        <dbReference type="EMBL" id="MDF2256208.1"/>
    </source>
</evidence>
<evidence type="ECO:0000256" key="1">
    <source>
        <dbReference type="SAM" id="MobiDB-lite"/>
    </source>
</evidence>
<dbReference type="Proteomes" id="UP001220022">
    <property type="component" value="Unassembled WGS sequence"/>
</dbReference>
<dbReference type="InterPro" id="IPR014710">
    <property type="entry name" value="RmlC-like_jellyroll"/>
</dbReference>
<dbReference type="Gene3D" id="2.60.120.10">
    <property type="entry name" value="Jelly Rolls"/>
    <property type="match status" value="1"/>
</dbReference>
<proteinExistence type="predicted"/>
<accession>A0ABT5YX81</accession>
<dbReference type="PANTHER" id="PTHR36114:SF1">
    <property type="entry name" value="16.7 KDA PROTEIN IN WHIE LOCUS"/>
    <property type="match status" value="1"/>
</dbReference>
<name>A0ABT5YX81_9ACTN</name>
<keyword evidence="4" id="KW-1185">Reference proteome</keyword>
<dbReference type="InterPro" id="IPR013096">
    <property type="entry name" value="Cupin_2"/>
</dbReference>
<comment type="caution">
    <text evidence="3">The sequence shown here is derived from an EMBL/GenBank/DDBJ whole genome shotgun (WGS) entry which is preliminary data.</text>
</comment>
<dbReference type="PANTHER" id="PTHR36114">
    <property type="entry name" value="16.7 KDA PROTEIN IN WHIE LOCUS"/>
    <property type="match status" value="1"/>
</dbReference>
<feature type="region of interest" description="Disordered" evidence="1">
    <location>
        <begin position="100"/>
        <end position="119"/>
    </location>
</feature>
<gene>
    <name evidence="3" type="ORF">P2L57_10835</name>
</gene>
<feature type="domain" description="Cupin type-2" evidence="2">
    <location>
        <begin position="38"/>
        <end position="91"/>
    </location>
</feature>
<evidence type="ECO:0000259" key="2">
    <source>
        <dbReference type="Pfam" id="PF07883"/>
    </source>
</evidence>
<dbReference type="EMBL" id="JARHTQ010000005">
    <property type="protein sequence ID" value="MDF2256208.1"/>
    <property type="molecule type" value="Genomic_DNA"/>
</dbReference>
<dbReference type="InterPro" id="IPR052044">
    <property type="entry name" value="PKS_Associated_Protein"/>
</dbReference>